<dbReference type="EMBL" id="JAACJO010000003">
    <property type="protein sequence ID" value="KAF5360959.1"/>
    <property type="molecule type" value="Genomic_DNA"/>
</dbReference>
<accession>A0A8H5G9U0</accession>
<proteinExistence type="predicted"/>
<reference evidence="3 4" key="1">
    <citation type="journal article" date="2020" name="ISME J.">
        <title>Uncovering the hidden diversity of litter-decomposition mechanisms in mushroom-forming fungi.</title>
        <authorList>
            <person name="Floudas D."/>
            <person name="Bentzer J."/>
            <person name="Ahren D."/>
            <person name="Johansson T."/>
            <person name="Persson P."/>
            <person name="Tunlid A."/>
        </authorList>
    </citation>
    <scope>NUCLEOTIDE SEQUENCE [LARGE SCALE GENOMIC DNA]</scope>
    <source>
        <strain evidence="3 4">CBS 146.42</strain>
    </source>
</reference>
<comment type="caution">
    <text evidence="3">The sequence shown here is derived from an EMBL/GenBank/DDBJ whole genome shotgun (WGS) entry which is preliminary data.</text>
</comment>
<evidence type="ECO:0000313" key="4">
    <source>
        <dbReference type="Proteomes" id="UP000559027"/>
    </source>
</evidence>
<dbReference type="AlphaFoldDB" id="A0A8H5G9U0"/>
<keyword evidence="2" id="KW-0472">Membrane</keyword>
<evidence type="ECO:0000256" key="1">
    <source>
        <dbReference type="SAM" id="MobiDB-lite"/>
    </source>
</evidence>
<feature type="region of interest" description="Disordered" evidence="1">
    <location>
        <begin position="1"/>
        <end position="23"/>
    </location>
</feature>
<organism evidence="3 4">
    <name type="scientific">Leucocoprinus leucothites</name>
    <dbReference type="NCBI Taxonomy" id="201217"/>
    <lineage>
        <taxon>Eukaryota</taxon>
        <taxon>Fungi</taxon>
        <taxon>Dikarya</taxon>
        <taxon>Basidiomycota</taxon>
        <taxon>Agaricomycotina</taxon>
        <taxon>Agaricomycetes</taxon>
        <taxon>Agaricomycetidae</taxon>
        <taxon>Agaricales</taxon>
        <taxon>Agaricineae</taxon>
        <taxon>Agaricaceae</taxon>
        <taxon>Leucocoprinus</taxon>
    </lineage>
</organism>
<feature type="compositionally biased region" description="Polar residues" evidence="1">
    <location>
        <begin position="1"/>
        <end position="10"/>
    </location>
</feature>
<protein>
    <submittedName>
        <fullName evidence="3">Uncharacterized protein</fullName>
    </submittedName>
</protein>
<keyword evidence="2" id="KW-0812">Transmembrane</keyword>
<keyword evidence="2" id="KW-1133">Transmembrane helix</keyword>
<evidence type="ECO:0000256" key="2">
    <source>
        <dbReference type="SAM" id="Phobius"/>
    </source>
</evidence>
<dbReference type="OrthoDB" id="2796521at2759"/>
<gene>
    <name evidence="3" type="ORF">D9756_005166</name>
</gene>
<sequence>MAIVKSSTAHSKLDPPEPVIEPQPRFRQPTIWWKGPDEHIREDQHASRVHEHLLPHLEFGTKLKQPPPGHIRLLFWWSLDELKVPKPNAHMSIDIALDPDGSLDLLKIQKIWGLETVQIIHPLRWRIFQPGDPNRLSALGVHDLSLERHIFITENPVTRDTTVKRILRLLCIDLYFLSFLGLYHLIFHGGFTPKQRLPVPEWYDDTVAFRNNVVHQLRDIKREMDDTREWMLSCGNRFFGLGAHRRTRYSWTNTPVGDAFQDLGGRRRELAMQWAPAVLTVALIGLVWFLDHFVIRVF</sequence>
<keyword evidence="4" id="KW-1185">Reference proteome</keyword>
<name>A0A8H5G9U0_9AGAR</name>
<feature type="transmembrane region" description="Helical" evidence="2">
    <location>
        <begin position="166"/>
        <end position="186"/>
    </location>
</feature>
<evidence type="ECO:0000313" key="3">
    <source>
        <dbReference type="EMBL" id="KAF5360959.1"/>
    </source>
</evidence>
<dbReference type="Proteomes" id="UP000559027">
    <property type="component" value="Unassembled WGS sequence"/>
</dbReference>
<feature type="transmembrane region" description="Helical" evidence="2">
    <location>
        <begin position="274"/>
        <end position="295"/>
    </location>
</feature>